<dbReference type="InterPro" id="IPR024775">
    <property type="entry name" value="DinB-like"/>
</dbReference>
<dbReference type="Proteomes" id="UP001172082">
    <property type="component" value="Unassembled WGS sequence"/>
</dbReference>
<name>A0ABT8KZ00_9BACT</name>
<organism evidence="2 3">
    <name type="scientific">Splendidivirga corallicola</name>
    <dbReference type="NCBI Taxonomy" id="3051826"/>
    <lineage>
        <taxon>Bacteria</taxon>
        <taxon>Pseudomonadati</taxon>
        <taxon>Bacteroidota</taxon>
        <taxon>Cytophagia</taxon>
        <taxon>Cytophagales</taxon>
        <taxon>Splendidivirgaceae</taxon>
        <taxon>Splendidivirga</taxon>
    </lineage>
</organism>
<accession>A0ABT8KZ00</accession>
<dbReference type="InterPro" id="IPR034660">
    <property type="entry name" value="DinB/YfiT-like"/>
</dbReference>
<evidence type="ECO:0000313" key="2">
    <source>
        <dbReference type="EMBL" id="MDN5205573.1"/>
    </source>
</evidence>
<reference evidence="2" key="1">
    <citation type="submission" date="2023-06" db="EMBL/GenBank/DDBJ databases">
        <title>Genomic of Parafulvivirga corallium.</title>
        <authorList>
            <person name="Wang G."/>
        </authorList>
    </citation>
    <scope>NUCLEOTIDE SEQUENCE</scope>
    <source>
        <strain evidence="2">BMA10</strain>
    </source>
</reference>
<protein>
    <submittedName>
        <fullName evidence="2">DinB family protein</fullName>
    </submittedName>
</protein>
<dbReference type="EMBL" id="JAUJEA010000020">
    <property type="protein sequence ID" value="MDN5205573.1"/>
    <property type="molecule type" value="Genomic_DNA"/>
</dbReference>
<dbReference type="RefSeq" id="WP_346755594.1">
    <property type="nucleotide sequence ID" value="NZ_JAUJEA010000020.1"/>
</dbReference>
<keyword evidence="3" id="KW-1185">Reference proteome</keyword>
<dbReference type="Gene3D" id="1.20.120.450">
    <property type="entry name" value="dinb family like domain"/>
    <property type="match status" value="1"/>
</dbReference>
<dbReference type="Pfam" id="PF12867">
    <property type="entry name" value="DinB_2"/>
    <property type="match status" value="1"/>
</dbReference>
<proteinExistence type="predicted"/>
<dbReference type="SUPFAM" id="SSF109854">
    <property type="entry name" value="DinB/YfiT-like putative metalloenzymes"/>
    <property type="match status" value="1"/>
</dbReference>
<gene>
    <name evidence="2" type="ORF">QQ008_29585</name>
</gene>
<feature type="domain" description="DinB-like" evidence="1">
    <location>
        <begin position="18"/>
        <end position="140"/>
    </location>
</feature>
<sequence length="155" mass="17721">MENLKGTTYSGLFQMQGEIFNNAFDKLSDKLALSRASDNSNHINWLLGHVLHCRFMLANMIGLQEVNPLGDQYFKAIEHKDYPGIDEIRQHWPQISEKLLNKISSMSNEDLDTRPAENKPSLSDIISFFIYHEAYHLGQIGIVRKIIGMEALKSN</sequence>
<evidence type="ECO:0000313" key="3">
    <source>
        <dbReference type="Proteomes" id="UP001172082"/>
    </source>
</evidence>
<evidence type="ECO:0000259" key="1">
    <source>
        <dbReference type="Pfam" id="PF12867"/>
    </source>
</evidence>
<comment type="caution">
    <text evidence="2">The sequence shown here is derived from an EMBL/GenBank/DDBJ whole genome shotgun (WGS) entry which is preliminary data.</text>
</comment>